<dbReference type="PRINTS" id="PR00950">
    <property type="entry name" value="TYPE3IMSPROT"/>
</dbReference>
<dbReference type="InterPro" id="IPR006135">
    <property type="entry name" value="T3SS_substrate_exporter"/>
</dbReference>
<dbReference type="InterPro" id="IPR029025">
    <property type="entry name" value="T3SS_substrate_exporter_C"/>
</dbReference>
<evidence type="ECO:0000256" key="2">
    <source>
        <dbReference type="SAM" id="MobiDB-lite"/>
    </source>
</evidence>
<protein>
    <submittedName>
        <fullName evidence="4">Flagellar biosynthesis protein FlhB</fullName>
    </submittedName>
</protein>
<organism evidence="4 5">
    <name type="scientific">Sulfitobacter aestuarii</name>
    <dbReference type="NCBI Taxonomy" id="2161676"/>
    <lineage>
        <taxon>Bacteria</taxon>
        <taxon>Pseudomonadati</taxon>
        <taxon>Pseudomonadota</taxon>
        <taxon>Alphaproteobacteria</taxon>
        <taxon>Rhodobacterales</taxon>
        <taxon>Roseobacteraceae</taxon>
        <taxon>Sulfitobacter</taxon>
    </lineage>
</organism>
<evidence type="ECO:0000256" key="3">
    <source>
        <dbReference type="SAM" id="Phobius"/>
    </source>
</evidence>
<keyword evidence="3" id="KW-0812">Transmembrane</keyword>
<name>A0ABW5U1A2_9RHOB</name>
<reference evidence="5" key="1">
    <citation type="journal article" date="2019" name="Int. J. Syst. Evol. Microbiol.">
        <title>The Global Catalogue of Microorganisms (GCM) 10K type strain sequencing project: providing services to taxonomists for standard genome sequencing and annotation.</title>
        <authorList>
            <consortium name="The Broad Institute Genomics Platform"/>
            <consortium name="The Broad Institute Genome Sequencing Center for Infectious Disease"/>
            <person name="Wu L."/>
            <person name="Ma J."/>
        </authorList>
    </citation>
    <scope>NUCLEOTIDE SEQUENCE [LARGE SCALE GENOMIC DNA]</scope>
    <source>
        <strain evidence="5">TISTR 2562</strain>
    </source>
</reference>
<dbReference type="Proteomes" id="UP001597474">
    <property type="component" value="Unassembled WGS sequence"/>
</dbReference>
<dbReference type="Pfam" id="PF01312">
    <property type="entry name" value="Bac_export_2"/>
    <property type="match status" value="1"/>
</dbReference>
<feature type="transmembrane region" description="Helical" evidence="3">
    <location>
        <begin position="192"/>
        <end position="218"/>
    </location>
</feature>
<feature type="transmembrane region" description="Helical" evidence="3">
    <location>
        <begin position="96"/>
        <end position="124"/>
    </location>
</feature>
<gene>
    <name evidence="4" type="ORF">ACFSUD_08370</name>
</gene>
<feature type="region of interest" description="Disordered" evidence="2">
    <location>
        <begin position="1"/>
        <end position="26"/>
    </location>
</feature>
<evidence type="ECO:0000313" key="4">
    <source>
        <dbReference type="EMBL" id="MFD2739579.1"/>
    </source>
</evidence>
<feature type="transmembrane region" description="Helical" evidence="3">
    <location>
        <begin position="35"/>
        <end position="52"/>
    </location>
</feature>
<keyword evidence="4" id="KW-0282">Flagellum</keyword>
<keyword evidence="3" id="KW-0472">Membrane</keyword>
<comment type="caution">
    <text evidence="4">The sequence shown here is derived from an EMBL/GenBank/DDBJ whole genome shotgun (WGS) entry which is preliminary data.</text>
</comment>
<keyword evidence="5" id="KW-1185">Reference proteome</keyword>
<dbReference type="Gene3D" id="3.40.1690.10">
    <property type="entry name" value="secretion proteins EscU"/>
    <property type="match status" value="1"/>
</dbReference>
<feature type="compositionally biased region" description="Basic and acidic residues" evidence="2">
    <location>
        <begin position="8"/>
        <end position="18"/>
    </location>
</feature>
<evidence type="ECO:0000256" key="1">
    <source>
        <dbReference type="ARBA" id="ARBA00010690"/>
    </source>
</evidence>
<keyword evidence="4" id="KW-0969">Cilium</keyword>
<dbReference type="PANTHER" id="PTHR30531">
    <property type="entry name" value="FLAGELLAR BIOSYNTHETIC PROTEIN FLHB"/>
    <property type="match status" value="1"/>
</dbReference>
<keyword evidence="3" id="KW-1133">Transmembrane helix</keyword>
<dbReference type="SUPFAM" id="SSF160544">
    <property type="entry name" value="EscU C-terminal domain-like"/>
    <property type="match status" value="1"/>
</dbReference>
<keyword evidence="4" id="KW-0966">Cell projection</keyword>
<proteinExistence type="inferred from homology"/>
<comment type="similarity">
    <text evidence="1">Belongs to the type III secretion exporter family.</text>
</comment>
<feature type="transmembrane region" description="Helical" evidence="3">
    <location>
        <begin position="153"/>
        <end position="172"/>
    </location>
</feature>
<accession>A0ABW5U1A2</accession>
<dbReference type="RefSeq" id="WP_386373335.1">
    <property type="nucleotide sequence ID" value="NZ_JBHUMP010000005.1"/>
</dbReference>
<dbReference type="EMBL" id="JBHUMP010000005">
    <property type="protein sequence ID" value="MFD2739579.1"/>
    <property type="molecule type" value="Genomic_DNA"/>
</dbReference>
<evidence type="ECO:0000313" key="5">
    <source>
        <dbReference type="Proteomes" id="UP001597474"/>
    </source>
</evidence>
<sequence length="378" mass="41486">MAEDKDDDGSRNEEATEKKLRKSREKGDVPVSKEVGHLLGYGALFIFTAWYLPRFAMEASGALGGVFALSGSLQIGSGSTGIADLSAALGDMVGRIAMVTLVALAIFLLGGLLSGLLQGPFVVARERIKPKGSKLSPLKGAKKLVSANNLVEFAKSFVKLVIIAGICLYVAWDTLDEMLPGAAMLPEWSPGLVGTRASAMLAWVMVAMIPVVLFDAFYKRFSHAKKQRMTLKEVKDEHKESEGDPQIKARREAIRRQRLRQQIRRNVPTATMILTNPTHFAVALRYERGVDEAPVCVAKGADLLAAQIRKLAHEHEIPVLESRELARALYAAAEVDRTIPEAHWPAVAQLVSFVHDLRQRIRRAPPGGARLRRPEEED</sequence>
<dbReference type="PANTHER" id="PTHR30531:SF12">
    <property type="entry name" value="FLAGELLAR BIOSYNTHETIC PROTEIN FLHB"/>
    <property type="match status" value="1"/>
</dbReference>
<feature type="transmembrane region" description="Helical" evidence="3">
    <location>
        <begin position="59"/>
        <end position="76"/>
    </location>
</feature>